<dbReference type="GO" id="GO:0004016">
    <property type="term" value="F:adenylate cyclase activity"/>
    <property type="evidence" value="ECO:0007669"/>
    <property type="project" value="UniProtKB-ARBA"/>
</dbReference>
<evidence type="ECO:0000256" key="3">
    <source>
        <dbReference type="SAM" id="MobiDB-lite"/>
    </source>
</evidence>
<name>A0A4R1HKU3_PSEEN</name>
<dbReference type="GO" id="GO:0005524">
    <property type="term" value="F:ATP binding"/>
    <property type="evidence" value="ECO:0007669"/>
    <property type="project" value="UniProtKB-KW"/>
</dbReference>
<dbReference type="GO" id="GO:0005737">
    <property type="term" value="C:cytoplasm"/>
    <property type="evidence" value="ECO:0007669"/>
    <property type="project" value="TreeGrafter"/>
</dbReference>
<dbReference type="RefSeq" id="WP_132430334.1">
    <property type="nucleotide sequence ID" value="NZ_SMFZ01000002.1"/>
</dbReference>
<reference evidence="5 6" key="1">
    <citation type="submission" date="2019-03" db="EMBL/GenBank/DDBJ databases">
        <title>Sequencing the genomes of 1000 actinobacteria strains.</title>
        <authorList>
            <person name="Klenk H.-P."/>
        </authorList>
    </citation>
    <scope>NUCLEOTIDE SEQUENCE [LARGE SCALE GENOMIC DNA]</scope>
    <source>
        <strain evidence="5 6">DSM 44969</strain>
    </source>
</reference>
<feature type="region of interest" description="Disordered" evidence="3">
    <location>
        <begin position="782"/>
        <end position="805"/>
    </location>
</feature>
<dbReference type="PANTHER" id="PTHR16305">
    <property type="entry name" value="TESTICULAR SOLUBLE ADENYLYL CYCLASE"/>
    <property type="match status" value="1"/>
</dbReference>
<dbReference type="SMART" id="SM00028">
    <property type="entry name" value="TPR"/>
    <property type="match status" value="3"/>
</dbReference>
<dbReference type="EMBL" id="SMFZ01000002">
    <property type="protein sequence ID" value="TCK21603.1"/>
    <property type="molecule type" value="Genomic_DNA"/>
</dbReference>
<dbReference type="PROSITE" id="PS50125">
    <property type="entry name" value="GUANYLATE_CYCLASE_2"/>
    <property type="match status" value="1"/>
</dbReference>
<dbReference type="InterPro" id="IPR041664">
    <property type="entry name" value="AAA_16"/>
</dbReference>
<protein>
    <submittedName>
        <fullName evidence="5">Adenylate/guanylate cyclase family protein</fullName>
    </submittedName>
</protein>
<dbReference type="Pfam" id="PF13191">
    <property type="entry name" value="AAA_16"/>
    <property type="match status" value="1"/>
</dbReference>
<keyword evidence="1" id="KW-0547">Nucleotide-binding</keyword>
<keyword evidence="2" id="KW-0067">ATP-binding</keyword>
<dbReference type="CDD" id="cd07302">
    <property type="entry name" value="CHD"/>
    <property type="match status" value="1"/>
</dbReference>
<accession>A0A4R1HKU3</accession>
<dbReference type="PANTHER" id="PTHR16305:SF28">
    <property type="entry name" value="GUANYLATE CYCLASE DOMAIN-CONTAINING PROTEIN"/>
    <property type="match status" value="1"/>
</dbReference>
<dbReference type="SUPFAM" id="SSF55073">
    <property type="entry name" value="Nucleotide cyclase"/>
    <property type="match status" value="1"/>
</dbReference>
<dbReference type="Gene3D" id="3.40.50.300">
    <property type="entry name" value="P-loop containing nucleotide triphosphate hydrolases"/>
    <property type="match status" value="1"/>
</dbReference>
<evidence type="ECO:0000259" key="4">
    <source>
        <dbReference type="PROSITE" id="PS50125"/>
    </source>
</evidence>
<dbReference type="GO" id="GO:0009190">
    <property type="term" value="P:cyclic nucleotide biosynthetic process"/>
    <property type="evidence" value="ECO:0007669"/>
    <property type="project" value="InterPro"/>
</dbReference>
<dbReference type="InterPro" id="IPR011990">
    <property type="entry name" value="TPR-like_helical_dom_sf"/>
</dbReference>
<sequence length="1089" mass="113233">MAEEQDARVRVERRVVTLLFADLVGFTSLSERLDPEDVASIQDRYFALAHDALTDRHGRVEKYIGDAVFGAFGVPQAGGQDAADAVAAGLAVVDAVAALGTELGLATGVLQVRVGLTTGAVVVTHGPGADWRLTGDPVNTAARLQSAADPGSVLVDAPTALAVEGAFDIAPAGALELKGKADPVPAWFVRPRTGDDRPAGPGRRVALVGRTRELALLGTALDEPGPRRRLVVAPPGVGKTRLVQEFAERAGAAGRPVRYTRVPATPGSGYEPIAGLMRAGGIVAGPETARHLARGAEPGPREERAAGFLRALLDGRPLDATPEDLYASWTIVLEANAAEADAVWIIDDAHLVGPDLVGFLTHVTNRPRSPLVVCAGRPAATELIGWSGDALLHLDPVGRAGTLALLDALTGPGVLPDGVRDAVATASGGNPLFVEELVRSWVQSGTLTAAPDGWVFAGTDAVTALPLSVHAIYLGQLDGLPPEQRLLVTTGSVPGRTFPARAVPDLGIREPGESLTRLAGAGVLVGPHDDPVDSDSYTYRHGVLRDVAYASLARAERASLHLRFARWAQDREPFAGVVDLIATHLDEACRAAPSLRDRAARDALAAEAADWLERAAALHLSSSPQRAVQLLGRAVALTPDDDPELSRRLLGLAEGLRRAGAMDDAARTFARAVDAAPDDASVLVDAALGHEQAMLAGRLVRDGDGAGERGIGLLERAAERAPRPWRSRVLAALGQARYYAGDADGAARTCAEALEVARADDDAGALAVALLAWRTTRSGPDGLADRLEASTGAAAEARRDGDPETELDASRLRMVDLLEHGDGDAAAAEQATATALVHALGRPMFSWYPSMWTAMRALLAADRDAGTALEEFREQGDRWGYADAGQVHAMQLLLFAADHGVTATTLPRIEAAVADATARGGPPVRGRWSAALAYAWALAGRTADARAELDLRAADRFAAVPDDLARLHQLCLGADAAHRTGHAAAATALLPLLAPWAGHVVVLGSGAACVGAADHFLGLAAATAGRTDAAVGHLRRGIAANERLGAHGWAVRGRVALASALRGDPERAGELTRAATGAADRLGLPALIS</sequence>
<dbReference type="Gene3D" id="3.30.70.1230">
    <property type="entry name" value="Nucleotide cyclase"/>
    <property type="match status" value="1"/>
</dbReference>
<dbReference type="OrthoDB" id="5476461at2"/>
<dbReference type="GO" id="GO:0035556">
    <property type="term" value="P:intracellular signal transduction"/>
    <property type="evidence" value="ECO:0007669"/>
    <property type="project" value="InterPro"/>
</dbReference>
<evidence type="ECO:0000256" key="1">
    <source>
        <dbReference type="ARBA" id="ARBA00022741"/>
    </source>
</evidence>
<evidence type="ECO:0000313" key="6">
    <source>
        <dbReference type="Proteomes" id="UP000295560"/>
    </source>
</evidence>
<feature type="compositionally biased region" description="Basic and acidic residues" evidence="3">
    <location>
        <begin position="796"/>
        <end position="805"/>
    </location>
</feature>
<comment type="caution">
    <text evidence="5">The sequence shown here is derived from an EMBL/GenBank/DDBJ whole genome shotgun (WGS) entry which is preliminary data.</text>
</comment>
<keyword evidence="6" id="KW-1185">Reference proteome</keyword>
<dbReference type="Pfam" id="PF00211">
    <property type="entry name" value="Guanylate_cyc"/>
    <property type="match status" value="1"/>
</dbReference>
<dbReference type="InterPro" id="IPR027417">
    <property type="entry name" value="P-loop_NTPase"/>
</dbReference>
<dbReference type="InterPro" id="IPR019734">
    <property type="entry name" value="TPR_rpt"/>
</dbReference>
<dbReference type="Gene3D" id="1.25.40.10">
    <property type="entry name" value="Tetratricopeptide repeat domain"/>
    <property type="match status" value="1"/>
</dbReference>
<evidence type="ECO:0000313" key="5">
    <source>
        <dbReference type="EMBL" id="TCK21603.1"/>
    </source>
</evidence>
<evidence type="ECO:0000256" key="2">
    <source>
        <dbReference type="ARBA" id="ARBA00022840"/>
    </source>
</evidence>
<proteinExistence type="predicted"/>
<organism evidence="5 6">
    <name type="scientific">Pseudonocardia endophytica</name>
    <dbReference type="NCBI Taxonomy" id="401976"/>
    <lineage>
        <taxon>Bacteria</taxon>
        <taxon>Bacillati</taxon>
        <taxon>Actinomycetota</taxon>
        <taxon>Actinomycetes</taxon>
        <taxon>Pseudonocardiales</taxon>
        <taxon>Pseudonocardiaceae</taxon>
        <taxon>Pseudonocardia</taxon>
    </lineage>
</organism>
<dbReference type="InterPro" id="IPR001054">
    <property type="entry name" value="A/G_cyclase"/>
</dbReference>
<dbReference type="AlphaFoldDB" id="A0A4R1HKU3"/>
<dbReference type="SUPFAM" id="SSF48452">
    <property type="entry name" value="TPR-like"/>
    <property type="match status" value="1"/>
</dbReference>
<feature type="domain" description="Guanylate cyclase" evidence="4">
    <location>
        <begin position="17"/>
        <end position="145"/>
    </location>
</feature>
<dbReference type="SUPFAM" id="SSF52540">
    <property type="entry name" value="P-loop containing nucleoside triphosphate hydrolases"/>
    <property type="match status" value="1"/>
</dbReference>
<gene>
    <name evidence="5" type="ORF">EV378_5592</name>
</gene>
<dbReference type="Proteomes" id="UP000295560">
    <property type="component" value="Unassembled WGS sequence"/>
</dbReference>
<dbReference type="InterPro" id="IPR029787">
    <property type="entry name" value="Nucleotide_cyclase"/>
</dbReference>
<dbReference type="SMART" id="SM00044">
    <property type="entry name" value="CYCc"/>
    <property type="match status" value="1"/>
</dbReference>